<evidence type="ECO:0000256" key="3">
    <source>
        <dbReference type="ARBA" id="ARBA00022989"/>
    </source>
</evidence>
<proteinExistence type="predicted"/>
<dbReference type="AlphaFoldDB" id="A0A9P0P3C3"/>
<evidence type="ECO:0000256" key="1">
    <source>
        <dbReference type="ARBA" id="ARBA00004141"/>
    </source>
</evidence>
<keyword evidence="2 5" id="KW-0812">Transmembrane</keyword>
<protein>
    <recommendedName>
        <fullName evidence="6">Major facilitator superfamily (MFS) profile domain-containing protein</fullName>
    </recommendedName>
</protein>
<dbReference type="Pfam" id="PF00083">
    <property type="entry name" value="Sugar_tr"/>
    <property type="match status" value="1"/>
</dbReference>
<comment type="subcellular location">
    <subcellularLocation>
        <location evidence="1">Membrane</location>
        <topology evidence="1">Multi-pass membrane protein</topology>
    </subcellularLocation>
</comment>
<dbReference type="PROSITE" id="PS50850">
    <property type="entry name" value="MFS"/>
    <property type="match status" value="1"/>
</dbReference>
<keyword evidence="8" id="KW-1185">Reference proteome</keyword>
<dbReference type="Proteomes" id="UP001152888">
    <property type="component" value="Unassembled WGS sequence"/>
</dbReference>
<dbReference type="Gene3D" id="1.20.1250.20">
    <property type="entry name" value="MFS general substrate transporter like domains"/>
    <property type="match status" value="1"/>
</dbReference>
<dbReference type="GO" id="GO:0022857">
    <property type="term" value="F:transmembrane transporter activity"/>
    <property type="evidence" value="ECO:0007669"/>
    <property type="project" value="InterPro"/>
</dbReference>
<dbReference type="SUPFAM" id="SSF103473">
    <property type="entry name" value="MFS general substrate transporter"/>
    <property type="match status" value="1"/>
</dbReference>
<evidence type="ECO:0000313" key="8">
    <source>
        <dbReference type="Proteomes" id="UP001152888"/>
    </source>
</evidence>
<evidence type="ECO:0000256" key="5">
    <source>
        <dbReference type="SAM" id="Phobius"/>
    </source>
</evidence>
<dbReference type="PANTHER" id="PTHR48021:SF46">
    <property type="entry name" value="MAJOR FACILITATOR SUPERFAMILY (MFS) PROFILE DOMAIN-CONTAINING PROTEIN"/>
    <property type="match status" value="1"/>
</dbReference>
<name>A0A9P0P3C3_ACAOB</name>
<comment type="caution">
    <text evidence="7">The sequence shown here is derived from an EMBL/GenBank/DDBJ whole genome shotgun (WGS) entry which is preliminary data.</text>
</comment>
<organism evidence="7 8">
    <name type="scientific">Acanthoscelides obtectus</name>
    <name type="common">Bean weevil</name>
    <name type="synonym">Bruchus obtectus</name>
    <dbReference type="NCBI Taxonomy" id="200917"/>
    <lineage>
        <taxon>Eukaryota</taxon>
        <taxon>Metazoa</taxon>
        <taxon>Ecdysozoa</taxon>
        <taxon>Arthropoda</taxon>
        <taxon>Hexapoda</taxon>
        <taxon>Insecta</taxon>
        <taxon>Pterygota</taxon>
        <taxon>Neoptera</taxon>
        <taxon>Endopterygota</taxon>
        <taxon>Coleoptera</taxon>
        <taxon>Polyphaga</taxon>
        <taxon>Cucujiformia</taxon>
        <taxon>Chrysomeloidea</taxon>
        <taxon>Chrysomelidae</taxon>
        <taxon>Bruchinae</taxon>
        <taxon>Bruchini</taxon>
        <taxon>Acanthoscelides</taxon>
    </lineage>
</organism>
<dbReference type="OrthoDB" id="6133115at2759"/>
<gene>
    <name evidence="7" type="ORF">ACAOBT_LOCUS7808</name>
</gene>
<feature type="transmembrane region" description="Helical" evidence="5">
    <location>
        <begin position="144"/>
        <end position="166"/>
    </location>
</feature>
<dbReference type="EMBL" id="CAKOFQ010006752">
    <property type="protein sequence ID" value="CAH1968369.1"/>
    <property type="molecule type" value="Genomic_DNA"/>
</dbReference>
<dbReference type="GO" id="GO:0016020">
    <property type="term" value="C:membrane"/>
    <property type="evidence" value="ECO:0007669"/>
    <property type="project" value="UniProtKB-SubCell"/>
</dbReference>
<evidence type="ECO:0000259" key="6">
    <source>
        <dbReference type="PROSITE" id="PS50850"/>
    </source>
</evidence>
<evidence type="ECO:0000256" key="2">
    <source>
        <dbReference type="ARBA" id="ARBA00022692"/>
    </source>
</evidence>
<keyword evidence="4 5" id="KW-0472">Membrane</keyword>
<feature type="transmembrane region" description="Helical" evidence="5">
    <location>
        <begin position="111"/>
        <end position="132"/>
    </location>
</feature>
<reference evidence="7" key="1">
    <citation type="submission" date="2022-03" db="EMBL/GenBank/DDBJ databases">
        <authorList>
            <person name="Sayadi A."/>
        </authorList>
    </citation>
    <scope>NUCLEOTIDE SEQUENCE</scope>
</reference>
<dbReference type="InterPro" id="IPR050549">
    <property type="entry name" value="MFS_Trehalose_Transporter"/>
</dbReference>
<evidence type="ECO:0000313" key="7">
    <source>
        <dbReference type="EMBL" id="CAH1968369.1"/>
    </source>
</evidence>
<feature type="transmembrane region" description="Helical" evidence="5">
    <location>
        <begin position="172"/>
        <end position="189"/>
    </location>
</feature>
<keyword evidence="3 5" id="KW-1133">Transmembrane helix</keyword>
<accession>A0A9P0P3C3</accession>
<dbReference type="InterPro" id="IPR020846">
    <property type="entry name" value="MFS_dom"/>
</dbReference>
<dbReference type="PROSITE" id="PS00217">
    <property type="entry name" value="SUGAR_TRANSPORT_2"/>
    <property type="match status" value="1"/>
</dbReference>
<evidence type="ECO:0000256" key="4">
    <source>
        <dbReference type="ARBA" id="ARBA00023136"/>
    </source>
</evidence>
<dbReference type="InterPro" id="IPR005828">
    <property type="entry name" value="MFS_sugar_transport-like"/>
</dbReference>
<dbReference type="InterPro" id="IPR036259">
    <property type="entry name" value="MFS_trans_sf"/>
</dbReference>
<feature type="transmembrane region" description="Helical" evidence="5">
    <location>
        <begin position="56"/>
        <end position="74"/>
    </location>
</feature>
<feature type="transmembrane region" description="Helical" evidence="5">
    <location>
        <begin position="86"/>
        <end position="105"/>
    </location>
</feature>
<dbReference type="PANTHER" id="PTHR48021">
    <property type="match status" value="1"/>
</dbReference>
<dbReference type="InterPro" id="IPR005829">
    <property type="entry name" value="Sugar_transporter_CS"/>
</dbReference>
<sequence length="228" mass="24948">MNFLWQFGGRRIVQYVTSVSATLCILSSEMHFGWTSPSLPQLTSGQYSFTINQDEASWLAVILLAGTVVGAFFAGTSANLLGRKKIVLLTAVPLLIGWYMIALATNVKVLYAARFIAGMSSGLCFSTVPMYLGEVSEPDIRGMLTSLAPVCVVLGVLFINVIGNYLPIDTTAYVSSIFPVVFVLTFIWMPESPAYLLQKNQTEAAKRALVLLRGPQEGEKELNRQIPK</sequence>
<feature type="domain" description="Major facilitator superfamily (MFS) profile" evidence="6">
    <location>
        <begin position="13"/>
        <end position="228"/>
    </location>
</feature>